<dbReference type="EMBL" id="LKET01000068">
    <property type="protein sequence ID" value="KPU42472.1"/>
    <property type="molecule type" value="Genomic_DNA"/>
</dbReference>
<dbReference type="RefSeq" id="WP_054877179.1">
    <property type="nucleotide sequence ID" value="NZ_LKET01000068.1"/>
</dbReference>
<feature type="transmembrane region" description="Helical" evidence="8">
    <location>
        <begin position="81"/>
        <end position="99"/>
    </location>
</feature>
<comment type="subcellular location">
    <subcellularLocation>
        <location evidence="1">Membrane</location>
        <topology evidence="1">Multi-pass membrane protein</topology>
    </subcellularLocation>
</comment>
<accession>A0A0N8NSM8</accession>
<name>A0A0N8NSM8_9CLOT</name>
<feature type="transmembrane region" description="Helical" evidence="8">
    <location>
        <begin position="336"/>
        <end position="356"/>
    </location>
</feature>
<feature type="transmembrane region" description="Helical" evidence="8">
    <location>
        <begin position="221"/>
        <end position="240"/>
    </location>
</feature>
<protein>
    <recommendedName>
        <fullName evidence="3">Sodium-dependent dicarboxylate transporter SdcS</fullName>
    </recommendedName>
    <alternativeName>
        <fullName evidence="7">Na(+)/dicarboxylate symporter</fullName>
    </alternativeName>
</protein>
<dbReference type="OrthoDB" id="5445144at2"/>
<evidence type="ECO:0000313" key="9">
    <source>
        <dbReference type="EMBL" id="KPU42472.1"/>
    </source>
</evidence>
<feature type="transmembrane region" description="Helical" evidence="8">
    <location>
        <begin position="6"/>
        <end position="25"/>
    </location>
</feature>
<feature type="transmembrane region" description="Helical" evidence="8">
    <location>
        <begin position="420"/>
        <end position="444"/>
    </location>
</feature>
<feature type="transmembrane region" description="Helical" evidence="8">
    <location>
        <begin position="450"/>
        <end position="476"/>
    </location>
</feature>
<keyword evidence="5 8" id="KW-1133">Transmembrane helix</keyword>
<evidence type="ECO:0000256" key="4">
    <source>
        <dbReference type="ARBA" id="ARBA00022692"/>
    </source>
</evidence>
<comment type="caution">
    <text evidence="9">The sequence shown here is derived from an EMBL/GenBank/DDBJ whole genome shotgun (WGS) entry which is preliminary data.</text>
</comment>
<dbReference type="GO" id="GO:0005886">
    <property type="term" value="C:plasma membrane"/>
    <property type="evidence" value="ECO:0007669"/>
    <property type="project" value="TreeGrafter"/>
</dbReference>
<evidence type="ECO:0000313" key="10">
    <source>
        <dbReference type="Proteomes" id="UP000050326"/>
    </source>
</evidence>
<evidence type="ECO:0000256" key="8">
    <source>
        <dbReference type="SAM" id="Phobius"/>
    </source>
</evidence>
<feature type="transmembrane region" description="Helical" evidence="8">
    <location>
        <begin position="55"/>
        <end position="74"/>
    </location>
</feature>
<evidence type="ECO:0000256" key="5">
    <source>
        <dbReference type="ARBA" id="ARBA00022989"/>
    </source>
</evidence>
<dbReference type="PANTHER" id="PTHR10283:SF82">
    <property type="entry name" value="SOLUTE CARRIER FAMILY 13 MEMBER 2"/>
    <property type="match status" value="1"/>
</dbReference>
<feature type="transmembrane region" description="Helical" evidence="8">
    <location>
        <begin position="299"/>
        <end position="316"/>
    </location>
</feature>
<keyword evidence="4 8" id="KW-0812">Transmembrane</keyword>
<sequence length="479" mass="52236">MLKKSYKFWINLLSGPLVCLLVYLIPIPGMDPNGHITVALFAWLIFWWMLKPVPWVITSFVPILFFTATGLLSIKEIASFYGNPIFQLLMGVFLLSIAIEKHGIGERLTLSILTVKWIKGSVIRTMFMFMVVSAILASIISASGLAVLIPIGTATITNLVKKYEEKGIEVSPARLGTTFTLAALYGAEAGCVMTPLGAPHNMISLSLLENTTRITITFTQWMFTGVIIGIILLLLGYWVIKWLFKPGVENLPGEFEEFKNQLKALGPISKSEKMVIIAIVVMAVMLILPSFVSSFKFMDIYWVVTFIGLLLCMLPANESEPLLSIKDVSTKINWEITFMATTGVAMSGLLSKFGAIDYLSTQLAALNGVTTLIVAVLFTIILTNFVSGTAATTAMVTILFPIMGNIGIHPAAVARIIPALGVGMIFPWAGATAATAFSSSFLSIKDMIRGGLIMTAIFVVVCMVGYIFFVPFFGAYKIL</sequence>
<dbReference type="GO" id="GO:0008514">
    <property type="term" value="F:organic anion transmembrane transporter activity"/>
    <property type="evidence" value="ECO:0007669"/>
    <property type="project" value="UniProtKB-ARBA"/>
</dbReference>
<feature type="transmembrane region" description="Helical" evidence="8">
    <location>
        <begin position="388"/>
        <end position="408"/>
    </location>
</feature>
<dbReference type="Proteomes" id="UP000050326">
    <property type="component" value="Unassembled WGS sequence"/>
</dbReference>
<dbReference type="GO" id="GO:1905039">
    <property type="term" value="P:carboxylic acid transmembrane transport"/>
    <property type="evidence" value="ECO:0007669"/>
    <property type="project" value="UniProtKB-ARBA"/>
</dbReference>
<dbReference type="InterPro" id="IPR001898">
    <property type="entry name" value="SLC13A/DASS"/>
</dbReference>
<evidence type="ECO:0000256" key="6">
    <source>
        <dbReference type="ARBA" id="ARBA00023136"/>
    </source>
</evidence>
<evidence type="ECO:0000256" key="3">
    <source>
        <dbReference type="ARBA" id="ARBA00020150"/>
    </source>
</evidence>
<dbReference type="AlphaFoldDB" id="A0A0N8NSM8"/>
<proteinExistence type="inferred from homology"/>
<organism evidence="9 10">
    <name type="scientific">Oxobacter pfennigii</name>
    <dbReference type="NCBI Taxonomy" id="36849"/>
    <lineage>
        <taxon>Bacteria</taxon>
        <taxon>Bacillati</taxon>
        <taxon>Bacillota</taxon>
        <taxon>Clostridia</taxon>
        <taxon>Eubacteriales</taxon>
        <taxon>Clostridiaceae</taxon>
        <taxon>Oxobacter</taxon>
    </lineage>
</organism>
<feature type="transmembrane region" description="Helical" evidence="8">
    <location>
        <begin position="126"/>
        <end position="152"/>
    </location>
</feature>
<gene>
    <name evidence="9" type="primary">sdcS_4</name>
    <name evidence="9" type="ORF">OXPF_42570</name>
</gene>
<dbReference type="PANTHER" id="PTHR10283">
    <property type="entry name" value="SOLUTE CARRIER FAMILY 13 MEMBER"/>
    <property type="match status" value="1"/>
</dbReference>
<evidence type="ECO:0000256" key="7">
    <source>
        <dbReference type="ARBA" id="ARBA00031174"/>
    </source>
</evidence>
<feature type="transmembrane region" description="Helical" evidence="8">
    <location>
        <begin position="363"/>
        <end position="382"/>
    </location>
</feature>
<reference evidence="9 10" key="1">
    <citation type="submission" date="2015-09" db="EMBL/GenBank/DDBJ databases">
        <title>Genome sequence of Oxobacter pfennigii DSM 3222.</title>
        <authorList>
            <person name="Poehlein A."/>
            <person name="Bengelsdorf F.R."/>
            <person name="Schiel-Bengelsdorf B."/>
            <person name="Duerre P."/>
            <person name="Daniel R."/>
        </authorList>
    </citation>
    <scope>NUCLEOTIDE SEQUENCE [LARGE SCALE GENOMIC DNA]</scope>
    <source>
        <strain evidence="9 10">DSM 3222</strain>
    </source>
</reference>
<dbReference type="Pfam" id="PF00939">
    <property type="entry name" value="Na_sulph_symp"/>
    <property type="match status" value="1"/>
</dbReference>
<keyword evidence="6 8" id="KW-0472">Membrane</keyword>
<feature type="transmembrane region" description="Helical" evidence="8">
    <location>
        <begin position="274"/>
        <end position="292"/>
    </location>
</feature>
<evidence type="ECO:0000256" key="1">
    <source>
        <dbReference type="ARBA" id="ARBA00004141"/>
    </source>
</evidence>
<evidence type="ECO:0000256" key="2">
    <source>
        <dbReference type="ARBA" id="ARBA00006772"/>
    </source>
</evidence>
<keyword evidence="10" id="KW-1185">Reference proteome</keyword>
<dbReference type="STRING" id="36849.OXPF_42570"/>
<comment type="similarity">
    <text evidence="2">Belongs to the SLC13A/DASS transporter (TC 2.A.47) family. NADC subfamily.</text>
</comment>